<name>A0AAD5X8B9_9FUNG</name>
<keyword evidence="2" id="KW-1185">Reference proteome</keyword>
<dbReference type="Proteomes" id="UP001212841">
    <property type="component" value="Unassembled WGS sequence"/>
</dbReference>
<evidence type="ECO:0000313" key="2">
    <source>
        <dbReference type="Proteomes" id="UP001212841"/>
    </source>
</evidence>
<reference evidence="1" key="1">
    <citation type="submission" date="2020-05" db="EMBL/GenBank/DDBJ databases">
        <title>Phylogenomic resolution of chytrid fungi.</title>
        <authorList>
            <person name="Stajich J.E."/>
            <person name="Amses K."/>
            <person name="Simmons R."/>
            <person name="Seto K."/>
            <person name="Myers J."/>
            <person name="Bonds A."/>
            <person name="Quandt C.A."/>
            <person name="Barry K."/>
            <person name="Liu P."/>
            <person name="Grigoriev I."/>
            <person name="Longcore J.E."/>
            <person name="James T.Y."/>
        </authorList>
    </citation>
    <scope>NUCLEOTIDE SEQUENCE</scope>
    <source>
        <strain evidence="1">JEL0318</strain>
    </source>
</reference>
<gene>
    <name evidence="1" type="ORF">HK097_005564</name>
</gene>
<protein>
    <submittedName>
        <fullName evidence="1">Uncharacterized protein</fullName>
    </submittedName>
</protein>
<comment type="caution">
    <text evidence="1">The sequence shown here is derived from an EMBL/GenBank/DDBJ whole genome shotgun (WGS) entry which is preliminary data.</text>
</comment>
<sequence length="66" mass="6574">MGVAVIGVTTEGEGAVTAVGEDTGTTNKAGIMVMEVISRVLAIVGVMAVVMTGCDGDVVDQEEMGT</sequence>
<organism evidence="1 2">
    <name type="scientific">Rhizophlyctis rosea</name>
    <dbReference type="NCBI Taxonomy" id="64517"/>
    <lineage>
        <taxon>Eukaryota</taxon>
        <taxon>Fungi</taxon>
        <taxon>Fungi incertae sedis</taxon>
        <taxon>Chytridiomycota</taxon>
        <taxon>Chytridiomycota incertae sedis</taxon>
        <taxon>Chytridiomycetes</taxon>
        <taxon>Rhizophlyctidales</taxon>
        <taxon>Rhizophlyctidaceae</taxon>
        <taxon>Rhizophlyctis</taxon>
    </lineage>
</organism>
<evidence type="ECO:0000313" key="1">
    <source>
        <dbReference type="EMBL" id="KAJ3056640.1"/>
    </source>
</evidence>
<dbReference type="EMBL" id="JADGJD010000026">
    <property type="protein sequence ID" value="KAJ3056640.1"/>
    <property type="molecule type" value="Genomic_DNA"/>
</dbReference>
<feature type="non-terminal residue" evidence="1">
    <location>
        <position position="66"/>
    </location>
</feature>
<accession>A0AAD5X8B9</accession>
<dbReference type="AlphaFoldDB" id="A0AAD5X8B9"/>
<proteinExistence type="predicted"/>